<accession>A0A1F7GA56</accession>
<dbReference type="AlphaFoldDB" id="A0A1F7GA56"/>
<keyword evidence="1" id="KW-0472">Membrane</keyword>
<keyword evidence="1" id="KW-0812">Transmembrane</keyword>
<evidence type="ECO:0000313" key="2">
    <source>
        <dbReference type="EMBL" id="OGK15833.1"/>
    </source>
</evidence>
<feature type="transmembrane region" description="Helical" evidence="1">
    <location>
        <begin position="38"/>
        <end position="56"/>
    </location>
</feature>
<feature type="transmembrane region" description="Helical" evidence="1">
    <location>
        <begin position="63"/>
        <end position="81"/>
    </location>
</feature>
<comment type="caution">
    <text evidence="2">The sequence shown here is derived from an EMBL/GenBank/DDBJ whole genome shotgun (WGS) entry which is preliminary data.</text>
</comment>
<dbReference type="Proteomes" id="UP000177208">
    <property type="component" value="Unassembled WGS sequence"/>
</dbReference>
<sequence length="105" mass="12015">MLGYILFALIILWLLGAVRIPAFSLVNSPLIYLGRKAVGLYDILVPVLIIWLIRILPSPLREIVAFFLIIWLLSFFGVFYLGGLYNLLILILILGLLLHLLGWFY</sequence>
<name>A0A1F7GA56_9BACT</name>
<feature type="transmembrane region" description="Helical" evidence="1">
    <location>
        <begin position="87"/>
        <end position="104"/>
    </location>
</feature>
<evidence type="ECO:0000313" key="3">
    <source>
        <dbReference type="Proteomes" id="UP000177208"/>
    </source>
</evidence>
<keyword evidence="1" id="KW-1133">Transmembrane helix</keyword>
<dbReference type="EMBL" id="MFZG01000030">
    <property type="protein sequence ID" value="OGK15833.1"/>
    <property type="molecule type" value="Genomic_DNA"/>
</dbReference>
<protein>
    <submittedName>
        <fullName evidence="2">Uncharacterized protein</fullName>
    </submittedName>
</protein>
<proteinExistence type="predicted"/>
<gene>
    <name evidence="2" type="ORF">A2774_05860</name>
</gene>
<reference evidence="2 3" key="1">
    <citation type="journal article" date="2016" name="Nat. Commun.">
        <title>Thousands of microbial genomes shed light on interconnected biogeochemical processes in an aquifer system.</title>
        <authorList>
            <person name="Anantharaman K."/>
            <person name="Brown C.T."/>
            <person name="Hug L.A."/>
            <person name="Sharon I."/>
            <person name="Castelle C.J."/>
            <person name="Probst A.J."/>
            <person name="Thomas B.C."/>
            <person name="Singh A."/>
            <person name="Wilkins M.J."/>
            <person name="Karaoz U."/>
            <person name="Brodie E.L."/>
            <person name="Williams K.H."/>
            <person name="Hubbard S.S."/>
            <person name="Banfield J.F."/>
        </authorList>
    </citation>
    <scope>NUCLEOTIDE SEQUENCE [LARGE SCALE GENOMIC DNA]</scope>
</reference>
<organism evidence="2 3">
    <name type="scientific">Candidatus Roizmanbacteria bacterium RIFCSPHIGHO2_01_FULL_39_12c</name>
    <dbReference type="NCBI Taxonomy" id="1802031"/>
    <lineage>
        <taxon>Bacteria</taxon>
        <taxon>Candidatus Roizmaniibacteriota</taxon>
    </lineage>
</organism>
<evidence type="ECO:0000256" key="1">
    <source>
        <dbReference type="SAM" id="Phobius"/>
    </source>
</evidence>